<feature type="compositionally biased region" description="Acidic residues" evidence="1">
    <location>
        <begin position="440"/>
        <end position="450"/>
    </location>
</feature>
<comment type="caution">
    <text evidence="2">The sequence shown here is derived from an EMBL/GenBank/DDBJ whole genome shotgun (WGS) entry which is preliminary data.</text>
</comment>
<protein>
    <submittedName>
        <fullName evidence="2">Uncharacterized protein</fullName>
    </submittedName>
</protein>
<dbReference type="EMBL" id="JANBVO010000030">
    <property type="protein sequence ID" value="KAJ9138464.1"/>
    <property type="molecule type" value="Genomic_DNA"/>
</dbReference>
<evidence type="ECO:0000256" key="1">
    <source>
        <dbReference type="SAM" id="MobiDB-lite"/>
    </source>
</evidence>
<organism evidence="2 3">
    <name type="scientific">Pleurostoma richardsiae</name>
    <dbReference type="NCBI Taxonomy" id="41990"/>
    <lineage>
        <taxon>Eukaryota</taxon>
        <taxon>Fungi</taxon>
        <taxon>Dikarya</taxon>
        <taxon>Ascomycota</taxon>
        <taxon>Pezizomycotina</taxon>
        <taxon>Sordariomycetes</taxon>
        <taxon>Sordariomycetidae</taxon>
        <taxon>Calosphaeriales</taxon>
        <taxon>Pleurostomataceae</taxon>
        <taxon>Pleurostoma</taxon>
    </lineage>
</organism>
<gene>
    <name evidence="2" type="ORF">NKR23_g8555</name>
</gene>
<evidence type="ECO:0000313" key="3">
    <source>
        <dbReference type="Proteomes" id="UP001174694"/>
    </source>
</evidence>
<reference evidence="2" key="1">
    <citation type="submission" date="2022-07" db="EMBL/GenBank/DDBJ databases">
        <title>Fungi with potential for degradation of polypropylene.</title>
        <authorList>
            <person name="Gostincar C."/>
        </authorList>
    </citation>
    <scope>NUCLEOTIDE SEQUENCE</scope>
    <source>
        <strain evidence="2">EXF-13308</strain>
    </source>
</reference>
<feature type="region of interest" description="Disordered" evidence="1">
    <location>
        <begin position="421"/>
        <end position="450"/>
    </location>
</feature>
<accession>A0AA38R7V3</accession>
<proteinExistence type="predicted"/>
<evidence type="ECO:0000313" key="2">
    <source>
        <dbReference type="EMBL" id="KAJ9138464.1"/>
    </source>
</evidence>
<dbReference type="AlphaFoldDB" id="A0AA38R7V3"/>
<feature type="compositionally biased region" description="Basic and acidic residues" evidence="1">
    <location>
        <begin position="430"/>
        <end position="439"/>
    </location>
</feature>
<keyword evidence="3" id="KW-1185">Reference proteome</keyword>
<name>A0AA38R7V3_9PEZI</name>
<sequence>MGVVQVPREEYDRLVAKVGSYFGQLEETTENLAAATKLAENFDYINIARTAEVASLRGEVDGLKEELSKAKAGSNSNIGVSMGKHTATVESEQAVARVYELLDENRRLRTEMADNEKQQAQTATAYRREIQQLRALGSRNTFKVGDGEILARWKQLSFSIRNFIQNFPLQVLPRVTSKHITRYSRLTPNAGPLLTSPLFAYVLFEAMTWSFLIRGVFGPSSTLWADMRGKGFAWACEEIEADLDENDATLREFHEWRARGVSYYSRTYAPQQIVVAKLATFMMRYIDHTSKPDSADVEAAVDIIQQAAELDLILRKSKFSFVVSPVNPYLEEQPGNFGFPFDSREMDLKDTVNFSARSQTSEHPTVDLIVSPGLWKQGSSDGHNYNQVSRLVKPLVVCGLPGSEELAPATAGLAEDVHQETALETSTNRKPPDVRLGDHEDFDSQEDTTCEEVDQILAIEREMKRED</sequence>
<dbReference type="Proteomes" id="UP001174694">
    <property type="component" value="Unassembled WGS sequence"/>
</dbReference>